<comment type="caution">
    <text evidence="2">The sequence shown here is derived from an EMBL/GenBank/DDBJ whole genome shotgun (WGS) entry which is preliminary data.</text>
</comment>
<evidence type="ECO:0000313" key="2">
    <source>
        <dbReference type="EMBL" id="MEY8769815.1"/>
    </source>
</evidence>
<keyword evidence="1" id="KW-1133">Transmembrane helix</keyword>
<keyword evidence="1" id="KW-0812">Transmembrane</keyword>
<evidence type="ECO:0000313" key="3">
    <source>
        <dbReference type="Proteomes" id="UP001565243"/>
    </source>
</evidence>
<feature type="transmembrane region" description="Helical" evidence="1">
    <location>
        <begin position="13"/>
        <end position="35"/>
    </location>
</feature>
<sequence>MTFLHNLDNSWKAFAAATIASLPLQRAFVHFVVVWPPICYRRRRLYIPAPWRQENPGN</sequence>
<proteinExistence type="predicted"/>
<evidence type="ECO:0000256" key="1">
    <source>
        <dbReference type="SAM" id="Phobius"/>
    </source>
</evidence>
<gene>
    <name evidence="2" type="ORF">AB6T85_05080</name>
</gene>
<name>A0ABV4E4J4_9GAMM</name>
<dbReference type="Proteomes" id="UP001565243">
    <property type="component" value="Unassembled WGS sequence"/>
</dbReference>
<keyword evidence="1" id="KW-0472">Membrane</keyword>
<organism evidence="2 3">
    <name type="scientific">Erwinia aeris</name>
    <dbReference type="NCBI Taxonomy" id="3239803"/>
    <lineage>
        <taxon>Bacteria</taxon>
        <taxon>Pseudomonadati</taxon>
        <taxon>Pseudomonadota</taxon>
        <taxon>Gammaproteobacteria</taxon>
        <taxon>Enterobacterales</taxon>
        <taxon>Erwiniaceae</taxon>
        <taxon>Erwinia</taxon>
    </lineage>
</organism>
<reference evidence="2 3" key="1">
    <citation type="submission" date="2024-07" db="EMBL/GenBank/DDBJ databases">
        <authorList>
            <person name="Hebao G."/>
        </authorList>
    </citation>
    <scope>NUCLEOTIDE SEQUENCE [LARGE SCALE GENOMIC DNA]</scope>
    <source>
        <strain evidence="2 3">ACCC 02193</strain>
    </source>
</reference>
<keyword evidence="3" id="KW-1185">Reference proteome</keyword>
<dbReference type="EMBL" id="JBGFFX010000002">
    <property type="protein sequence ID" value="MEY8769815.1"/>
    <property type="molecule type" value="Genomic_DNA"/>
</dbReference>
<accession>A0ABV4E4J4</accession>
<protein>
    <submittedName>
        <fullName evidence="2">Uncharacterized protein</fullName>
    </submittedName>
</protein>
<dbReference type="RefSeq" id="WP_253454806.1">
    <property type="nucleotide sequence ID" value="NZ_JBGFFX010000002.1"/>
</dbReference>